<dbReference type="OrthoDB" id="7570189at2"/>
<comment type="caution">
    <text evidence="1">The sequence shown here is derived from an EMBL/GenBank/DDBJ whole genome shotgun (WGS) entry which is preliminary data.</text>
</comment>
<dbReference type="EMBL" id="LJSX01000019">
    <property type="protein sequence ID" value="KPQ10022.1"/>
    <property type="molecule type" value="Genomic_DNA"/>
</dbReference>
<sequence>MEQRTKIGARRKLFVIETPIDLPDGFGGFTRSWQAGPTVWGALETLRFDERRIADRTEEVATHRLRLRRRTPPPAGSRFALGPRRFDLRASDAAEAPARDLVCLVEEIRP</sequence>
<proteinExistence type="predicted"/>
<reference evidence="1 3" key="1">
    <citation type="submission" date="2015-09" db="EMBL/GenBank/DDBJ databases">
        <title>Identification and resolution of microdiversity through metagenomic sequencing of parallel consortia.</title>
        <authorList>
            <person name="Nelson W.C."/>
            <person name="Romine M.F."/>
            <person name="Lindemann S.R."/>
        </authorList>
    </citation>
    <scope>NUCLEOTIDE SEQUENCE [LARGE SCALE GENOMIC DNA]</scope>
    <source>
        <strain evidence="1">HL-109</strain>
    </source>
</reference>
<dbReference type="RefSeq" id="WP_074444470.1">
    <property type="nucleotide sequence ID" value="NZ_FMBM01000002.1"/>
</dbReference>
<gene>
    <name evidence="2" type="ORF">GA0071312_1524</name>
    <name evidence="1" type="ORF">HLUCCO17_12155</name>
</gene>
<evidence type="ECO:0000313" key="4">
    <source>
        <dbReference type="Proteomes" id="UP000182800"/>
    </source>
</evidence>
<dbReference type="InterPro" id="IPR038666">
    <property type="entry name" value="SSP1_head-tail_sf"/>
</dbReference>
<dbReference type="Pfam" id="PF05521">
    <property type="entry name" value="Phage_HCP"/>
    <property type="match status" value="1"/>
</dbReference>
<dbReference type="InterPro" id="IPR008767">
    <property type="entry name" value="Phage_SPP1_head-tail_adaptor"/>
</dbReference>
<keyword evidence="4" id="KW-1185">Reference proteome</keyword>
<organism evidence="1 3">
    <name type="scientific">Saliniramus fredricksonii</name>
    <dbReference type="NCBI Taxonomy" id="1653334"/>
    <lineage>
        <taxon>Bacteria</taxon>
        <taxon>Pseudomonadati</taxon>
        <taxon>Pseudomonadota</taxon>
        <taxon>Alphaproteobacteria</taxon>
        <taxon>Hyphomicrobiales</taxon>
        <taxon>Salinarimonadaceae</taxon>
        <taxon>Saliniramus</taxon>
    </lineage>
</organism>
<evidence type="ECO:0000313" key="2">
    <source>
        <dbReference type="EMBL" id="SCC80491.1"/>
    </source>
</evidence>
<dbReference type="Proteomes" id="UP000182800">
    <property type="component" value="Unassembled WGS sequence"/>
</dbReference>
<dbReference type="Gene3D" id="2.40.10.270">
    <property type="entry name" value="Bacteriophage SPP1 head-tail adaptor protein"/>
    <property type="match status" value="1"/>
</dbReference>
<protein>
    <submittedName>
        <fullName evidence="1 2">Head-tail adaptor</fullName>
    </submittedName>
</protein>
<dbReference type="EMBL" id="FMBM01000002">
    <property type="protein sequence ID" value="SCC80491.1"/>
    <property type="molecule type" value="Genomic_DNA"/>
</dbReference>
<dbReference type="Proteomes" id="UP000050497">
    <property type="component" value="Unassembled WGS sequence"/>
</dbReference>
<dbReference type="AlphaFoldDB" id="A0A0P7Y129"/>
<reference evidence="2 4" key="2">
    <citation type="submission" date="2016-08" db="EMBL/GenBank/DDBJ databases">
        <authorList>
            <person name="Varghese N."/>
            <person name="Submissions Spin"/>
        </authorList>
    </citation>
    <scope>NUCLEOTIDE SEQUENCE [LARGE SCALE GENOMIC DNA]</scope>
    <source>
        <strain evidence="2 4">HL-109</strain>
    </source>
</reference>
<evidence type="ECO:0000313" key="3">
    <source>
        <dbReference type="Proteomes" id="UP000050497"/>
    </source>
</evidence>
<dbReference type="STRING" id="1653334.GA0071312_1524"/>
<name>A0A0P7Y129_9HYPH</name>
<accession>A0A0P7Y129</accession>
<evidence type="ECO:0000313" key="1">
    <source>
        <dbReference type="EMBL" id="KPQ10022.1"/>
    </source>
</evidence>